<dbReference type="AlphaFoldDB" id="A0A1G6H8U5"/>
<feature type="domain" description="Carboxymuconolactone decarboxylase-like" evidence="1">
    <location>
        <begin position="26"/>
        <end position="95"/>
    </location>
</feature>
<sequence>MARFYLDKSDPQAWQATRKWADQITASVTAAGLHPAVVELMSLRISQINGCAFCLDTHTHKALMAGLTKQQLGVLAAWREAEEMFSEVERAALAIGEAATLLPAPDLRRAELARARELLTDEQYSALQWVAIRMNVYNRVSILSEHPVRPRE</sequence>
<evidence type="ECO:0000313" key="2">
    <source>
        <dbReference type="EMBL" id="SDB89846.1"/>
    </source>
</evidence>
<proteinExistence type="predicted"/>
<dbReference type="EMBL" id="FMYF01000007">
    <property type="protein sequence ID" value="SDB89846.1"/>
    <property type="molecule type" value="Genomic_DNA"/>
</dbReference>
<dbReference type="Pfam" id="PF02627">
    <property type="entry name" value="CMD"/>
    <property type="match status" value="1"/>
</dbReference>
<dbReference type="Proteomes" id="UP000199086">
    <property type="component" value="Unassembled WGS sequence"/>
</dbReference>
<reference evidence="2 3" key="1">
    <citation type="submission" date="2016-06" db="EMBL/GenBank/DDBJ databases">
        <authorList>
            <person name="Olsen C.W."/>
            <person name="Carey S."/>
            <person name="Hinshaw L."/>
            <person name="Karasin A.I."/>
        </authorList>
    </citation>
    <scope>NUCLEOTIDE SEQUENCE [LARGE SCALE GENOMIC DNA]</scope>
    <source>
        <strain evidence="2 3">LZ-22</strain>
    </source>
</reference>
<dbReference type="PANTHER" id="PTHR34846">
    <property type="entry name" value="4-CARBOXYMUCONOLACTONE DECARBOXYLASE FAMILY PROTEIN (AFU_ORTHOLOGUE AFUA_6G11590)"/>
    <property type="match status" value="1"/>
</dbReference>
<keyword evidence="2" id="KW-0560">Oxidoreductase</keyword>
<gene>
    <name evidence="2" type="ORF">GA0111570_10732</name>
</gene>
<dbReference type="InterPro" id="IPR004675">
    <property type="entry name" value="AhpD_core"/>
</dbReference>
<evidence type="ECO:0000313" key="3">
    <source>
        <dbReference type="Proteomes" id="UP000199086"/>
    </source>
</evidence>
<protein>
    <submittedName>
        <fullName evidence="2">Alkylhydroperoxidase AhpD family core domain-containing protein</fullName>
    </submittedName>
</protein>
<dbReference type="NCBIfam" id="TIGR00778">
    <property type="entry name" value="ahpD_dom"/>
    <property type="match status" value="1"/>
</dbReference>
<keyword evidence="2" id="KW-0575">Peroxidase</keyword>
<dbReference type="SUPFAM" id="SSF69118">
    <property type="entry name" value="AhpD-like"/>
    <property type="match status" value="1"/>
</dbReference>
<keyword evidence="3" id="KW-1185">Reference proteome</keyword>
<dbReference type="Gene3D" id="1.20.1290.10">
    <property type="entry name" value="AhpD-like"/>
    <property type="match status" value="1"/>
</dbReference>
<dbReference type="GO" id="GO:0051920">
    <property type="term" value="F:peroxiredoxin activity"/>
    <property type="evidence" value="ECO:0007669"/>
    <property type="project" value="InterPro"/>
</dbReference>
<evidence type="ECO:0000259" key="1">
    <source>
        <dbReference type="Pfam" id="PF02627"/>
    </source>
</evidence>
<dbReference type="InterPro" id="IPR029032">
    <property type="entry name" value="AhpD-like"/>
</dbReference>
<dbReference type="PANTHER" id="PTHR34846:SF5">
    <property type="entry name" value="CARBOXYMUCONOLACTONE DECARBOXYLASE-LIKE DOMAIN-CONTAINING PROTEIN"/>
    <property type="match status" value="1"/>
</dbReference>
<organism evidence="2 3">
    <name type="scientific">Raineyella antarctica</name>
    <dbReference type="NCBI Taxonomy" id="1577474"/>
    <lineage>
        <taxon>Bacteria</taxon>
        <taxon>Bacillati</taxon>
        <taxon>Actinomycetota</taxon>
        <taxon>Actinomycetes</taxon>
        <taxon>Propionibacteriales</taxon>
        <taxon>Propionibacteriaceae</taxon>
        <taxon>Raineyella</taxon>
    </lineage>
</organism>
<dbReference type="OrthoDB" id="9801997at2"/>
<dbReference type="InterPro" id="IPR003779">
    <property type="entry name" value="CMD-like"/>
</dbReference>
<accession>A0A1G6H8U5</accession>
<dbReference type="STRING" id="1577474.GA0111570_10732"/>
<dbReference type="RefSeq" id="WP_092611095.1">
    <property type="nucleotide sequence ID" value="NZ_FMYF01000007.1"/>
</dbReference>
<name>A0A1G6H8U5_9ACTN</name>